<accession>A0A975BTW8</accession>
<dbReference type="EMBL" id="CP061800">
    <property type="protein sequence ID" value="QTA91442.1"/>
    <property type="molecule type" value="Genomic_DNA"/>
</dbReference>
<evidence type="ECO:0000313" key="1">
    <source>
        <dbReference type="EMBL" id="QTA91442.1"/>
    </source>
</evidence>
<gene>
    <name evidence="1" type="ORF">dnm_075090</name>
</gene>
<reference evidence="1" key="1">
    <citation type="journal article" date="2021" name="Microb. Physiol.">
        <title>Proteogenomic Insights into the Physiology of Marine, Sulfate-Reducing, Filamentous Desulfonema limicola and Desulfonema magnum.</title>
        <authorList>
            <person name="Schnaars V."/>
            <person name="Wohlbrand L."/>
            <person name="Scheve S."/>
            <person name="Hinrichs C."/>
            <person name="Reinhardt R."/>
            <person name="Rabus R."/>
        </authorList>
    </citation>
    <scope>NUCLEOTIDE SEQUENCE</scope>
    <source>
        <strain evidence="1">4be13</strain>
    </source>
</reference>
<evidence type="ECO:0000313" key="2">
    <source>
        <dbReference type="Proteomes" id="UP000663722"/>
    </source>
</evidence>
<keyword evidence="2" id="KW-1185">Reference proteome</keyword>
<name>A0A975BTW8_9BACT</name>
<sequence length="58" mass="6180">MPGRPSPVRAAYLQHSSCRPYGTWQGGCKPAATNMPPLQGLVGSSPKSVIIRNSKLET</sequence>
<dbReference type="Proteomes" id="UP000663722">
    <property type="component" value="Chromosome"/>
</dbReference>
<organism evidence="1 2">
    <name type="scientific">Desulfonema magnum</name>
    <dbReference type="NCBI Taxonomy" id="45655"/>
    <lineage>
        <taxon>Bacteria</taxon>
        <taxon>Pseudomonadati</taxon>
        <taxon>Thermodesulfobacteriota</taxon>
        <taxon>Desulfobacteria</taxon>
        <taxon>Desulfobacterales</taxon>
        <taxon>Desulfococcaceae</taxon>
        <taxon>Desulfonema</taxon>
    </lineage>
</organism>
<dbReference type="KEGG" id="dmm:dnm_075090"/>
<protein>
    <submittedName>
        <fullName evidence="1">Uncharacterized protein</fullName>
    </submittedName>
</protein>
<proteinExistence type="predicted"/>
<dbReference type="AlphaFoldDB" id="A0A975BTW8"/>